<evidence type="ECO:0000313" key="2">
    <source>
        <dbReference type="EMBL" id="KAJ7027847.1"/>
    </source>
</evidence>
<dbReference type="Proteomes" id="UP001218188">
    <property type="component" value="Unassembled WGS sequence"/>
</dbReference>
<evidence type="ECO:0000313" key="3">
    <source>
        <dbReference type="Proteomes" id="UP001218188"/>
    </source>
</evidence>
<name>A0AAD6WWI1_9AGAR</name>
<evidence type="ECO:0008006" key="4">
    <source>
        <dbReference type="Google" id="ProtNLM"/>
    </source>
</evidence>
<evidence type="ECO:0000256" key="1">
    <source>
        <dbReference type="SAM" id="SignalP"/>
    </source>
</evidence>
<protein>
    <recommendedName>
        <fullName evidence="4">F-box domain-containing protein</fullName>
    </recommendedName>
</protein>
<accession>A0AAD6WWI1</accession>
<gene>
    <name evidence="2" type="ORF">C8F04DRAFT_1399214</name>
</gene>
<keyword evidence="1" id="KW-0732">Signal</keyword>
<proteinExistence type="predicted"/>
<dbReference type="AlphaFoldDB" id="A0AAD6WWI1"/>
<reference evidence="2" key="1">
    <citation type="submission" date="2023-03" db="EMBL/GenBank/DDBJ databases">
        <title>Massive genome expansion in bonnet fungi (Mycena s.s.) driven by repeated elements and novel gene families across ecological guilds.</title>
        <authorList>
            <consortium name="Lawrence Berkeley National Laboratory"/>
            <person name="Harder C.B."/>
            <person name="Miyauchi S."/>
            <person name="Viragh M."/>
            <person name="Kuo A."/>
            <person name="Thoen E."/>
            <person name="Andreopoulos B."/>
            <person name="Lu D."/>
            <person name="Skrede I."/>
            <person name="Drula E."/>
            <person name="Henrissat B."/>
            <person name="Morin E."/>
            <person name="Kohler A."/>
            <person name="Barry K."/>
            <person name="LaButti K."/>
            <person name="Morin E."/>
            <person name="Salamov A."/>
            <person name="Lipzen A."/>
            <person name="Mereny Z."/>
            <person name="Hegedus B."/>
            <person name="Baldrian P."/>
            <person name="Stursova M."/>
            <person name="Weitz H."/>
            <person name="Taylor A."/>
            <person name="Grigoriev I.V."/>
            <person name="Nagy L.G."/>
            <person name="Martin F."/>
            <person name="Kauserud H."/>
        </authorList>
    </citation>
    <scope>NUCLEOTIDE SEQUENCE</scope>
    <source>
        <strain evidence="2">CBHHK200</strain>
    </source>
</reference>
<dbReference type="EMBL" id="JARJCM010000118">
    <property type="protein sequence ID" value="KAJ7027847.1"/>
    <property type="molecule type" value="Genomic_DNA"/>
</dbReference>
<feature type="signal peptide" evidence="1">
    <location>
        <begin position="1"/>
        <end position="34"/>
    </location>
</feature>
<feature type="chain" id="PRO_5042096754" description="F-box domain-containing protein" evidence="1">
    <location>
        <begin position="35"/>
        <end position="510"/>
    </location>
</feature>
<comment type="caution">
    <text evidence="2">The sequence shown here is derived from an EMBL/GenBank/DDBJ whole genome shotgun (WGS) entry which is preliminary data.</text>
</comment>
<organism evidence="2 3">
    <name type="scientific">Mycena alexandri</name>
    <dbReference type="NCBI Taxonomy" id="1745969"/>
    <lineage>
        <taxon>Eukaryota</taxon>
        <taxon>Fungi</taxon>
        <taxon>Dikarya</taxon>
        <taxon>Basidiomycota</taxon>
        <taxon>Agaricomycotina</taxon>
        <taxon>Agaricomycetes</taxon>
        <taxon>Agaricomycetidae</taxon>
        <taxon>Agaricales</taxon>
        <taxon>Marasmiineae</taxon>
        <taxon>Mycenaceae</taxon>
        <taxon>Mycena</taxon>
    </lineage>
</organism>
<keyword evidence="3" id="KW-1185">Reference proteome</keyword>
<sequence length="510" mass="57210">MTRSPKLSSQLLWLPAELLLIIVDFLCQSRPYKACENPDTTSGFTLPIQSLSLVCRRLRQLCLARLFSYLKVTRTQQLALLHTKCMADVEFAGLIRRLDLALVDSPRKWRRDEKRPYASDILPVLLPCLQSLEWLDLDTTQIDGNLLALVNSLPRLVTVGICDEDLDALRKLALSTSLSLSKIRVHQAEINCTFTLQCSELDPLMSRGPRIAHLALREGRNLKSGTLFLPGLEKLAIRIPFRPLTSLSWLPAFAGRHTSLHFIKLSALNRTWSQIPEITFPLQFIDQLGRESLALTVDLDAFSICRTASASSLDDWRVVALEISIVKGGGISGLGIVSSITPHVSSLVVRMPLHGKHPVHFHDVISSLSLFPRLRRLELHRLSKHLVLEDQAPWVLPSPDLRPAPKTSKCVSAHSALLSIAAQVARVTSLDFLRITDQGTDLELSENEKRIRHPWNLKATYEIQQNSDLEFHGTPQSNVANRYHRSAVAASRPIIYGRELRPVILPRSMT</sequence>